<evidence type="ECO:0000313" key="20">
    <source>
        <dbReference type="Proteomes" id="UP001152622"/>
    </source>
</evidence>
<evidence type="ECO:0000256" key="2">
    <source>
        <dbReference type="ARBA" id="ARBA00004554"/>
    </source>
</evidence>
<feature type="transmembrane region" description="Helical" evidence="16">
    <location>
        <begin position="745"/>
        <end position="763"/>
    </location>
</feature>
<evidence type="ECO:0000256" key="11">
    <source>
        <dbReference type="ARBA" id="ARBA00022989"/>
    </source>
</evidence>
<reference evidence="19" key="1">
    <citation type="journal article" date="2023" name="Science">
        <title>Genome structures resolve the early diversification of teleost fishes.</title>
        <authorList>
            <person name="Parey E."/>
            <person name="Louis A."/>
            <person name="Montfort J."/>
            <person name="Bouchez O."/>
            <person name="Roques C."/>
            <person name="Iampietro C."/>
            <person name="Lluch J."/>
            <person name="Castinel A."/>
            <person name="Donnadieu C."/>
            <person name="Desvignes T."/>
            <person name="Floi Bucao C."/>
            <person name="Jouanno E."/>
            <person name="Wen M."/>
            <person name="Mejri S."/>
            <person name="Dirks R."/>
            <person name="Jansen H."/>
            <person name="Henkel C."/>
            <person name="Chen W.J."/>
            <person name="Zahm M."/>
            <person name="Cabau C."/>
            <person name="Klopp C."/>
            <person name="Thompson A.W."/>
            <person name="Robinson-Rechavi M."/>
            <person name="Braasch I."/>
            <person name="Lecointre G."/>
            <person name="Bobe J."/>
            <person name="Postlethwait J.H."/>
            <person name="Berthelot C."/>
            <person name="Roest Crollius H."/>
            <person name="Guiguen Y."/>
        </authorList>
    </citation>
    <scope>NUCLEOTIDE SEQUENCE</scope>
    <source>
        <strain evidence="19">WJC10195</strain>
    </source>
</reference>
<feature type="transmembrane region" description="Helical" evidence="16">
    <location>
        <begin position="914"/>
        <end position="936"/>
    </location>
</feature>
<keyword evidence="12 16" id="KW-0472">Membrane</keyword>
<name>A0A9Q1FM90_SYNKA</name>
<feature type="compositionally biased region" description="Basic and acidic residues" evidence="15">
    <location>
        <begin position="860"/>
        <end position="872"/>
    </location>
</feature>
<dbReference type="GO" id="GO:0008028">
    <property type="term" value="F:monocarboxylic acid transmembrane transporter activity"/>
    <property type="evidence" value="ECO:0007669"/>
    <property type="project" value="InterPro"/>
</dbReference>
<accession>A0A9Q1FM90</accession>
<evidence type="ECO:0008006" key="21">
    <source>
        <dbReference type="Google" id="ProtNLM"/>
    </source>
</evidence>
<feature type="transmembrane region" description="Helical" evidence="16">
    <location>
        <begin position="832"/>
        <end position="852"/>
    </location>
</feature>
<keyword evidence="5" id="KW-0813">Transport</keyword>
<keyword evidence="11 16" id="KW-1133">Transmembrane helix</keyword>
<feature type="transmembrane region" description="Helical" evidence="16">
    <location>
        <begin position="769"/>
        <end position="786"/>
    </location>
</feature>
<comment type="similarity">
    <text evidence="3">Belongs to the major facilitator superfamily. Monocarboxylate porter (TC 2.A.1.13) family.</text>
</comment>
<dbReference type="SUPFAM" id="SSF117281">
    <property type="entry name" value="Kelch motif"/>
    <property type="match status" value="1"/>
</dbReference>
<feature type="domain" description="Major facilitator superfamily (MFS) profile" evidence="18">
    <location>
        <begin position="677"/>
        <end position="1096"/>
    </location>
</feature>
<feature type="transmembrane region" description="Helical" evidence="16">
    <location>
        <begin position="948"/>
        <end position="970"/>
    </location>
</feature>
<dbReference type="Proteomes" id="UP001152622">
    <property type="component" value="Chromosome 5"/>
</dbReference>
<dbReference type="SMART" id="SM00875">
    <property type="entry name" value="BACK"/>
    <property type="match status" value="1"/>
</dbReference>
<dbReference type="EMBL" id="JAINUF010000005">
    <property type="protein sequence ID" value="KAJ8361224.1"/>
    <property type="molecule type" value="Genomic_DNA"/>
</dbReference>
<dbReference type="FunFam" id="3.30.710.10:FF:000006">
    <property type="entry name" value="Kelch repeat and BTB domain-containing 6"/>
    <property type="match status" value="1"/>
</dbReference>
<feature type="compositionally biased region" description="Acidic residues" evidence="15">
    <location>
        <begin position="1133"/>
        <end position="1143"/>
    </location>
</feature>
<dbReference type="OrthoDB" id="45365at2759"/>
<evidence type="ECO:0000256" key="6">
    <source>
        <dbReference type="ARBA" id="ARBA00022475"/>
    </source>
</evidence>
<evidence type="ECO:0000256" key="3">
    <source>
        <dbReference type="ARBA" id="ARBA00006727"/>
    </source>
</evidence>
<gene>
    <name evidence="19" type="ORF">SKAU_G00177490</name>
</gene>
<keyword evidence="9" id="KW-0677">Repeat</keyword>
<dbReference type="NCBIfam" id="TIGR00892">
    <property type="entry name" value="2A0113"/>
    <property type="match status" value="1"/>
</dbReference>
<keyword evidence="6" id="KW-1003">Cell membrane</keyword>
<sequence>MAASGDIGKLLQAQNGTPSNASYNGVDALHACNILQQLKALYDERQLTDIVVEVDHGKTFACHRNVLAAISPYFRSMFTSGLTESSQREVRIVGVESESMHLVLDYAYTSRVTLSESNVQALFTAASIFQIPALQDQCAQFMISRLDPQNCIGVFIFADAYGHQELKEKSQDYIRKKFLCVVKEQEFLHMTKEQLVSILNSDDLNVEKEEHVYESIVEWLEHDRGRREADLPEVFTKCIRLPLLEEAFLKNIPPAFGYDLVKDWTDKGKSNGTNGCPQRLGMTASEMVICFDAAHKHSGKKQTVPCLDTAAGKVFKLCKPPNDLREVGILVTSENDIYIAGGYRPSNSEVSIDHKAEGDFWQYEHAGNRWLPRAPMLRARIGCRLVHCCGKLYALGGRVYEGDGRNALKSVECYDIRDNCWTAVSPMPVAMEFHSAIEYKDRIYVLQGEYFFCFDPHKDYWGHLVPMTVPRSQGLATLHQSSVYYIAGICRNHQRTFTMEAYDIEQNAWARKKDLPFDQATSPYIKVLLLYGKLHLFVRATQVTVEEHVFRTSRKNSLYQYDEEADLWTKVYETPDRLWDLGRHFECVVAKLSVTANLPKHPSQHRTVVESLESCMYAYVYVNIVLYMLLYKTGAGYKLTAFNFNRKLDSVFSKARLVMPPSSAADLGYTPPDGGWGWVVVLGSFISIGFSYAFPKAITVYYKEIQEYFSITYSEIAWVSSIMLAAMYGGGPVSSILVNRFGSRPVVIAGGIMCAVAMVTGSFGNSIMHLYICVGIIGGFGLSFNLQPSLTIIGKYFQVKRPIANGIAMAGSPVVLCTLAPLNQFLFDSFGWRGSFFILGALLLNCCVAGALMRPIGGRPQDDRISKPDRTTNGHGANGAKTPAESVSGHPAKSGCMDKVDKFIDLSLFKHRGFMIYLTGNVLMFFGIFAPIVFLAPYAKHQGVDDYSAAYLLSILAMVDMIARPGTGLVANSKWIRPRIQYFFSFAVAFNGVCHLLCPLATGYGGLVVYSIFFGIAFGMVCALLFECLMDQVGPQRFSSAVGLVTIIECCPVLLGPPIGGALVDIFNDYKYMFYTCGSVMLAAGVFLFVMNFYNYRLLEQEKRRQEKDVELSAAEKVSMREEEEAKVKEDPAQEEEEEEEPEPNASRV</sequence>
<evidence type="ECO:0000259" key="17">
    <source>
        <dbReference type="PROSITE" id="PS50097"/>
    </source>
</evidence>
<evidence type="ECO:0000256" key="1">
    <source>
        <dbReference type="ARBA" id="ARBA00004496"/>
    </source>
</evidence>
<keyword evidence="10" id="KW-0769">Symport</keyword>
<comment type="subcellular location">
    <subcellularLocation>
        <location evidence="2">Basolateral cell membrane</location>
        <topology evidence="2">Multi-pass membrane protein</topology>
    </subcellularLocation>
    <subcellularLocation>
        <location evidence="1">Cytoplasm</location>
    </subcellularLocation>
</comment>
<dbReference type="InterPro" id="IPR050327">
    <property type="entry name" value="Proton-linked_MCT"/>
</dbReference>
<protein>
    <recommendedName>
        <fullName evidence="21">Kelch repeat and BTB domain-containing protein 8</fullName>
    </recommendedName>
</protein>
<comment type="catalytic activity">
    <reaction evidence="13">
        <text>4-methyl-2-oxopentanoate(out) + H(+)(out) = 4-methyl-2-oxopentanoate(in) + H(+)(in)</text>
        <dbReference type="Rhea" id="RHEA:71779"/>
        <dbReference type="ChEBI" id="CHEBI:15378"/>
        <dbReference type="ChEBI" id="CHEBI:17865"/>
    </reaction>
</comment>
<dbReference type="Pfam" id="PF01344">
    <property type="entry name" value="Kelch_1"/>
    <property type="match status" value="1"/>
</dbReference>
<evidence type="ECO:0000256" key="15">
    <source>
        <dbReference type="SAM" id="MobiDB-lite"/>
    </source>
</evidence>
<feature type="transmembrane region" description="Helical" evidence="16">
    <location>
        <begin position="807"/>
        <end position="826"/>
    </location>
</feature>
<evidence type="ECO:0000256" key="13">
    <source>
        <dbReference type="ARBA" id="ARBA00034216"/>
    </source>
</evidence>
<dbReference type="Gene3D" id="1.20.1250.20">
    <property type="entry name" value="MFS general substrate transporter like domains"/>
    <property type="match status" value="1"/>
</dbReference>
<dbReference type="PANTHER" id="PTHR11360">
    <property type="entry name" value="MONOCARBOXYLATE TRANSPORTER"/>
    <property type="match status" value="1"/>
</dbReference>
<feature type="region of interest" description="Disordered" evidence="15">
    <location>
        <begin position="1104"/>
        <end position="1149"/>
    </location>
</feature>
<feature type="transmembrane region" description="Helical" evidence="16">
    <location>
        <begin position="616"/>
        <end position="637"/>
    </location>
</feature>
<dbReference type="Gene3D" id="3.30.710.10">
    <property type="entry name" value="Potassium Channel Kv1.1, Chain A"/>
    <property type="match status" value="1"/>
</dbReference>
<dbReference type="FunFam" id="1.20.1250.20:FF:000030">
    <property type="entry name" value="monocarboxylate transporter 1 isoform X1"/>
    <property type="match status" value="1"/>
</dbReference>
<keyword evidence="8 16" id="KW-0812">Transmembrane</keyword>
<dbReference type="InterPro" id="IPR011705">
    <property type="entry name" value="BACK"/>
</dbReference>
<dbReference type="AlphaFoldDB" id="A0A9Q1FM90"/>
<keyword evidence="20" id="KW-1185">Reference proteome</keyword>
<evidence type="ECO:0000256" key="4">
    <source>
        <dbReference type="ARBA" id="ARBA00022441"/>
    </source>
</evidence>
<evidence type="ECO:0000256" key="9">
    <source>
        <dbReference type="ARBA" id="ARBA00022737"/>
    </source>
</evidence>
<dbReference type="Gene3D" id="2.120.10.80">
    <property type="entry name" value="Kelch-type beta propeller"/>
    <property type="match status" value="1"/>
</dbReference>
<dbReference type="InterPro" id="IPR011701">
    <property type="entry name" value="MFS"/>
</dbReference>
<dbReference type="InterPro" id="IPR015915">
    <property type="entry name" value="Kelch-typ_b-propeller"/>
</dbReference>
<dbReference type="InterPro" id="IPR036259">
    <property type="entry name" value="MFS_trans_sf"/>
</dbReference>
<evidence type="ECO:0000256" key="10">
    <source>
        <dbReference type="ARBA" id="ARBA00022847"/>
    </source>
</evidence>
<dbReference type="InterPro" id="IPR004743">
    <property type="entry name" value="MCT"/>
</dbReference>
<evidence type="ECO:0000256" key="5">
    <source>
        <dbReference type="ARBA" id="ARBA00022448"/>
    </source>
</evidence>
<comment type="caution">
    <text evidence="19">The sequence shown here is derived from an EMBL/GenBank/DDBJ whole genome shotgun (WGS) entry which is preliminary data.</text>
</comment>
<feature type="transmembrane region" description="Helical" evidence="16">
    <location>
        <begin position="676"/>
        <end position="694"/>
    </location>
</feature>
<dbReference type="InterPro" id="IPR020846">
    <property type="entry name" value="MFS_dom"/>
</dbReference>
<evidence type="ECO:0000256" key="7">
    <source>
        <dbReference type="ARBA" id="ARBA00022490"/>
    </source>
</evidence>
<dbReference type="Pfam" id="PF07690">
    <property type="entry name" value="MFS_1"/>
    <property type="match status" value="1"/>
</dbReference>
<dbReference type="InterPro" id="IPR000210">
    <property type="entry name" value="BTB/POZ_dom"/>
</dbReference>
<evidence type="ECO:0000256" key="14">
    <source>
        <dbReference type="ARBA" id="ARBA00034218"/>
    </source>
</evidence>
<dbReference type="FunFam" id="1.25.40.420:FF:000001">
    <property type="entry name" value="Kelch-like family member 12"/>
    <property type="match status" value="1"/>
</dbReference>
<dbReference type="GO" id="GO:0015293">
    <property type="term" value="F:symporter activity"/>
    <property type="evidence" value="ECO:0007669"/>
    <property type="project" value="UniProtKB-KW"/>
</dbReference>
<feature type="transmembrane region" description="Helical" evidence="16">
    <location>
        <begin position="1072"/>
        <end position="1094"/>
    </location>
</feature>
<feature type="transmembrane region" description="Helical" evidence="16">
    <location>
        <begin position="1008"/>
        <end position="1026"/>
    </location>
</feature>
<organism evidence="19 20">
    <name type="scientific">Synaphobranchus kaupii</name>
    <name type="common">Kaup's arrowtooth eel</name>
    <dbReference type="NCBI Taxonomy" id="118154"/>
    <lineage>
        <taxon>Eukaryota</taxon>
        <taxon>Metazoa</taxon>
        <taxon>Chordata</taxon>
        <taxon>Craniata</taxon>
        <taxon>Vertebrata</taxon>
        <taxon>Euteleostomi</taxon>
        <taxon>Actinopterygii</taxon>
        <taxon>Neopterygii</taxon>
        <taxon>Teleostei</taxon>
        <taxon>Anguilliformes</taxon>
        <taxon>Synaphobranchidae</taxon>
        <taxon>Synaphobranchus</taxon>
    </lineage>
</organism>
<feature type="compositionally biased region" description="Basic and acidic residues" evidence="15">
    <location>
        <begin position="1118"/>
        <end position="1132"/>
    </location>
</feature>
<dbReference type="PROSITE" id="PS50097">
    <property type="entry name" value="BTB"/>
    <property type="match status" value="1"/>
</dbReference>
<evidence type="ECO:0000259" key="18">
    <source>
        <dbReference type="PROSITE" id="PS50850"/>
    </source>
</evidence>
<dbReference type="SUPFAM" id="SSF54695">
    <property type="entry name" value="POZ domain"/>
    <property type="match status" value="1"/>
</dbReference>
<feature type="transmembrane region" description="Helical" evidence="16">
    <location>
        <begin position="1038"/>
        <end position="1060"/>
    </location>
</feature>
<dbReference type="GO" id="GO:0048741">
    <property type="term" value="P:skeletal muscle fiber development"/>
    <property type="evidence" value="ECO:0007669"/>
    <property type="project" value="UniProtKB-ARBA"/>
</dbReference>
<proteinExistence type="inferred from homology"/>
<dbReference type="GO" id="GO:0005737">
    <property type="term" value="C:cytoplasm"/>
    <property type="evidence" value="ECO:0007669"/>
    <property type="project" value="UniProtKB-SubCell"/>
</dbReference>
<feature type="domain" description="BTB" evidence="17">
    <location>
        <begin position="48"/>
        <end position="116"/>
    </location>
</feature>
<dbReference type="SMART" id="SM00612">
    <property type="entry name" value="Kelch"/>
    <property type="match status" value="2"/>
</dbReference>
<dbReference type="GO" id="GO:0016323">
    <property type="term" value="C:basolateral plasma membrane"/>
    <property type="evidence" value="ECO:0007669"/>
    <property type="project" value="UniProtKB-SubCell"/>
</dbReference>
<dbReference type="SMART" id="SM00225">
    <property type="entry name" value="BTB"/>
    <property type="match status" value="1"/>
</dbReference>
<dbReference type="PROSITE" id="PS50850">
    <property type="entry name" value="MFS"/>
    <property type="match status" value="1"/>
</dbReference>
<dbReference type="PANTHER" id="PTHR11360:SF92">
    <property type="entry name" value="MAJOR FACILITATOR SUPERFAMILY (MFS) PROFILE DOMAIN-CONTAINING PROTEIN"/>
    <property type="match status" value="1"/>
</dbReference>
<dbReference type="InterPro" id="IPR006652">
    <property type="entry name" value="Kelch_1"/>
</dbReference>
<keyword evidence="7" id="KW-0963">Cytoplasm</keyword>
<evidence type="ECO:0000256" key="12">
    <source>
        <dbReference type="ARBA" id="ARBA00023136"/>
    </source>
</evidence>
<dbReference type="Pfam" id="PF00651">
    <property type="entry name" value="BTB"/>
    <property type="match status" value="1"/>
</dbReference>
<evidence type="ECO:0000256" key="16">
    <source>
        <dbReference type="SAM" id="Phobius"/>
    </source>
</evidence>
<evidence type="ECO:0000313" key="19">
    <source>
        <dbReference type="EMBL" id="KAJ8361224.1"/>
    </source>
</evidence>
<dbReference type="SUPFAM" id="SSF103473">
    <property type="entry name" value="MFS general substrate transporter"/>
    <property type="match status" value="1"/>
</dbReference>
<evidence type="ECO:0000256" key="8">
    <source>
        <dbReference type="ARBA" id="ARBA00022692"/>
    </source>
</evidence>
<feature type="region of interest" description="Disordered" evidence="15">
    <location>
        <begin position="859"/>
        <end position="892"/>
    </location>
</feature>
<feature type="transmembrane region" description="Helical" evidence="16">
    <location>
        <begin position="982"/>
        <end position="1002"/>
    </location>
</feature>
<dbReference type="InterPro" id="IPR011333">
    <property type="entry name" value="SKP1/BTB/POZ_sf"/>
</dbReference>
<keyword evidence="4" id="KW-0880">Kelch repeat</keyword>
<comment type="catalytic activity">
    <reaction evidence="14">
        <text>3-methyl-2-oxobutanoate(out) + H(+)(out) = 3-methyl-2-oxobutanoate(in) + H(+)(in)</text>
        <dbReference type="Rhea" id="RHEA:71783"/>
        <dbReference type="ChEBI" id="CHEBI:11851"/>
        <dbReference type="ChEBI" id="CHEBI:15378"/>
    </reaction>
</comment>
<dbReference type="Pfam" id="PF07707">
    <property type="entry name" value="BACK"/>
    <property type="match status" value="1"/>
</dbReference>
<feature type="transmembrane region" description="Helical" evidence="16">
    <location>
        <begin position="716"/>
        <end position="738"/>
    </location>
</feature>
<dbReference type="Gene3D" id="1.25.40.420">
    <property type="match status" value="1"/>
</dbReference>